<dbReference type="PANTHER" id="PTHR36435">
    <property type="entry name" value="SLR1288 PROTEIN"/>
    <property type="match status" value="1"/>
</dbReference>
<gene>
    <name evidence="3" type="ORF">NHN17_22505</name>
</gene>
<dbReference type="Proteomes" id="UP001524460">
    <property type="component" value="Unassembled WGS sequence"/>
</dbReference>
<keyword evidence="1" id="KW-1133">Transmembrane helix</keyword>
<organism evidence="3 4">
    <name type="scientific">Photobacterium pectinilyticum</name>
    <dbReference type="NCBI Taxonomy" id="2906793"/>
    <lineage>
        <taxon>Bacteria</taxon>
        <taxon>Pseudomonadati</taxon>
        <taxon>Pseudomonadota</taxon>
        <taxon>Gammaproteobacteria</taxon>
        <taxon>Vibrionales</taxon>
        <taxon>Vibrionaceae</taxon>
        <taxon>Photobacterium</taxon>
    </lineage>
</organism>
<keyword evidence="3" id="KW-0482">Metalloprotease</keyword>
<reference evidence="3 4" key="1">
    <citation type="submission" date="2022-07" db="EMBL/GenBank/DDBJ databases">
        <title>Photobacterium pectinilyticum sp. nov., a marine bacterium isolated from surface seawater of Qingdao offshore.</title>
        <authorList>
            <person name="Wang X."/>
        </authorList>
    </citation>
    <scope>NUCLEOTIDE SEQUENCE [LARGE SCALE GENOMIC DNA]</scope>
    <source>
        <strain evidence="3 4">ZSDE20</strain>
    </source>
</reference>
<keyword evidence="1" id="KW-0472">Membrane</keyword>
<proteinExistence type="predicted"/>
<dbReference type="EMBL" id="JANEYT010000090">
    <property type="protein sequence ID" value="MCQ1060819.1"/>
    <property type="molecule type" value="Genomic_DNA"/>
</dbReference>
<name>A0ABT1NBV9_9GAMM</name>
<keyword evidence="3" id="KW-0645">Protease</keyword>
<dbReference type="RefSeq" id="WP_255044911.1">
    <property type="nucleotide sequence ID" value="NZ_JANEYT010000090.1"/>
</dbReference>
<accession>A0ABT1NBV9</accession>
<evidence type="ECO:0000256" key="1">
    <source>
        <dbReference type="SAM" id="Phobius"/>
    </source>
</evidence>
<dbReference type="PANTHER" id="PTHR36435:SF1">
    <property type="entry name" value="CAAX AMINO TERMINAL PROTEASE FAMILY PROTEIN"/>
    <property type="match status" value="1"/>
</dbReference>
<feature type="transmembrane region" description="Helical" evidence="1">
    <location>
        <begin position="42"/>
        <end position="63"/>
    </location>
</feature>
<protein>
    <submittedName>
        <fullName evidence="3">CPBP family intramembrane metalloprotease</fullName>
    </submittedName>
</protein>
<keyword evidence="1" id="KW-0812">Transmembrane</keyword>
<evidence type="ECO:0000313" key="4">
    <source>
        <dbReference type="Proteomes" id="UP001524460"/>
    </source>
</evidence>
<comment type="caution">
    <text evidence="3">The sequence shown here is derived from an EMBL/GenBank/DDBJ whole genome shotgun (WGS) entry which is preliminary data.</text>
</comment>
<dbReference type="Pfam" id="PF02517">
    <property type="entry name" value="Rce1-like"/>
    <property type="match status" value="1"/>
</dbReference>
<feature type="transmembrane region" description="Helical" evidence="1">
    <location>
        <begin position="12"/>
        <end position="30"/>
    </location>
</feature>
<sequence>MFHLNDLWPDGLVWLLLASTVLSLFLRPKIWPALLSLTAVAALYFSRISPLALGVVVIGLVVAKQSQRLTGAYKVICHGFVIFWAAALVLHLIPGFNNLLVLDKAFSGSNSTPFSMYLNLDKPQIVFGLVLLVPSMLKHTTSITKPQFTIVALLFVALPFMAWSTGIVKPEISLPAWTWVFIINNLLFTCVAEEALFRGYIQQRMIERLTPFAGIIAASLLFGLVHFAGGILFIAIATLAGLLYGLTYYWTGRLAFAVVIHFAFNLVHLLFFTYPMAS</sequence>
<feature type="transmembrane region" description="Helical" evidence="1">
    <location>
        <begin position="148"/>
        <end position="168"/>
    </location>
</feature>
<keyword evidence="3" id="KW-0378">Hydrolase</keyword>
<feature type="transmembrane region" description="Helical" evidence="1">
    <location>
        <begin position="174"/>
        <end position="197"/>
    </location>
</feature>
<feature type="transmembrane region" description="Helical" evidence="1">
    <location>
        <begin position="116"/>
        <end position="136"/>
    </location>
</feature>
<feature type="transmembrane region" description="Helical" evidence="1">
    <location>
        <begin position="254"/>
        <end position="274"/>
    </location>
</feature>
<evidence type="ECO:0000259" key="2">
    <source>
        <dbReference type="Pfam" id="PF02517"/>
    </source>
</evidence>
<dbReference type="InterPro" id="IPR003675">
    <property type="entry name" value="Rce1/LyrA-like_dom"/>
</dbReference>
<feature type="transmembrane region" description="Helical" evidence="1">
    <location>
        <begin position="209"/>
        <end position="242"/>
    </location>
</feature>
<keyword evidence="4" id="KW-1185">Reference proteome</keyword>
<feature type="domain" description="CAAX prenyl protease 2/Lysostaphin resistance protein A-like" evidence="2">
    <location>
        <begin position="176"/>
        <end position="267"/>
    </location>
</feature>
<dbReference type="GO" id="GO:0008237">
    <property type="term" value="F:metallopeptidase activity"/>
    <property type="evidence" value="ECO:0007669"/>
    <property type="project" value="UniProtKB-KW"/>
</dbReference>
<evidence type="ECO:0000313" key="3">
    <source>
        <dbReference type="EMBL" id="MCQ1060819.1"/>
    </source>
</evidence>
<dbReference type="InterPro" id="IPR052710">
    <property type="entry name" value="CAAX_protease"/>
</dbReference>
<feature type="transmembrane region" description="Helical" evidence="1">
    <location>
        <begin position="75"/>
        <end position="96"/>
    </location>
</feature>